<gene>
    <name evidence="6" type="ORF">DFP82_103264</name>
</gene>
<keyword evidence="2 4" id="KW-0732">Signal</keyword>
<dbReference type="Proteomes" id="UP000247746">
    <property type="component" value="Unassembled WGS sequence"/>
</dbReference>
<proteinExistence type="inferred from homology"/>
<dbReference type="InterPro" id="IPR001087">
    <property type="entry name" value="GDSL"/>
</dbReference>
<reference evidence="6 7" key="1">
    <citation type="submission" date="2018-06" db="EMBL/GenBank/DDBJ databases">
        <title>Genomic Encyclopedia of Type Strains, Phase III (KMG-III): the genomes of soil and plant-associated and newly described type strains.</title>
        <authorList>
            <person name="Whitman W."/>
        </authorList>
    </citation>
    <scope>NUCLEOTIDE SEQUENCE [LARGE SCALE GENOMIC DNA]</scope>
    <source>
        <strain evidence="6 7">CECT 5889</strain>
    </source>
</reference>
<feature type="signal peptide" evidence="4">
    <location>
        <begin position="1"/>
        <end position="35"/>
    </location>
</feature>
<dbReference type="InterPro" id="IPR036709">
    <property type="entry name" value="Autotransporte_beta_dom_sf"/>
</dbReference>
<accession>A0A2V4UTH5</accession>
<evidence type="ECO:0000256" key="2">
    <source>
        <dbReference type="ARBA" id="ARBA00022729"/>
    </source>
</evidence>
<dbReference type="PROSITE" id="PS51208">
    <property type="entry name" value="AUTOTRANSPORTER"/>
    <property type="match status" value="1"/>
</dbReference>
<dbReference type="CDD" id="cd01847">
    <property type="entry name" value="Triacylglycerol_lipase_like"/>
    <property type="match status" value="1"/>
</dbReference>
<feature type="active site" description="Nucleophile" evidence="3">
    <location>
        <position position="47"/>
    </location>
</feature>
<comment type="similarity">
    <text evidence="1">Belongs to the 'GDSL' lipolytic enzyme family.</text>
</comment>
<dbReference type="InterPro" id="IPR017186">
    <property type="entry name" value="Lipase_autotranspt_EstA"/>
</dbReference>
<feature type="chain" id="PRO_5016161179" evidence="4">
    <location>
        <begin position="36"/>
        <end position="624"/>
    </location>
</feature>
<dbReference type="Pfam" id="PF00657">
    <property type="entry name" value="Lipase_GDSL"/>
    <property type="match status" value="1"/>
</dbReference>
<evidence type="ECO:0000256" key="3">
    <source>
        <dbReference type="PIRSR" id="PIRSR037375-1"/>
    </source>
</evidence>
<dbReference type="EMBL" id="QJSU01000003">
    <property type="protein sequence ID" value="PYE39816.1"/>
    <property type="molecule type" value="Genomic_DNA"/>
</dbReference>
<dbReference type="InterPro" id="IPR036514">
    <property type="entry name" value="SGNH_hydro_sf"/>
</dbReference>
<dbReference type="PIRSF" id="PIRSF037375">
    <property type="entry name" value="Autotrns_EstA"/>
    <property type="match status" value="1"/>
</dbReference>
<keyword evidence="7" id="KW-1185">Reference proteome</keyword>
<dbReference type="Pfam" id="PF03797">
    <property type="entry name" value="Autotransporter"/>
    <property type="match status" value="1"/>
</dbReference>
<organism evidence="6 7">
    <name type="scientific">Psychrobacter fozii</name>
    <dbReference type="NCBI Taxonomy" id="198480"/>
    <lineage>
        <taxon>Bacteria</taxon>
        <taxon>Pseudomonadati</taxon>
        <taxon>Pseudomonadota</taxon>
        <taxon>Gammaproteobacteria</taxon>
        <taxon>Moraxellales</taxon>
        <taxon>Moraxellaceae</taxon>
        <taxon>Psychrobacter</taxon>
    </lineage>
</organism>
<dbReference type="Gene3D" id="3.40.50.1110">
    <property type="entry name" value="SGNH hydrolase"/>
    <property type="match status" value="1"/>
</dbReference>
<evidence type="ECO:0000313" key="6">
    <source>
        <dbReference type="EMBL" id="PYE39816.1"/>
    </source>
</evidence>
<dbReference type="AlphaFoldDB" id="A0A2V4UTH5"/>
<evidence type="ECO:0000256" key="4">
    <source>
        <dbReference type="SAM" id="SignalP"/>
    </source>
</evidence>
<dbReference type="SUPFAM" id="SSF52266">
    <property type="entry name" value="SGNH hydrolase"/>
    <property type="match status" value="1"/>
</dbReference>
<dbReference type="InterPro" id="IPR005546">
    <property type="entry name" value="Autotransporte_beta"/>
</dbReference>
<dbReference type="SMART" id="SM00869">
    <property type="entry name" value="Autotransporter"/>
    <property type="match status" value="1"/>
</dbReference>
<feature type="active site" evidence="3">
    <location>
        <position position="291"/>
    </location>
</feature>
<evidence type="ECO:0000259" key="5">
    <source>
        <dbReference type="PROSITE" id="PS51208"/>
    </source>
</evidence>
<dbReference type="RefSeq" id="WP_110922792.1">
    <property type="nucleotide sequence ID" value="NZ_QJSU01000003.1"/>
</dbReference>
<feature type="active site" evidence="3">
    <location>
        <position position="294"/>
    </location>
</feature>
<name>A0A2V4UTH5_9GAMM</name>
<feature type="domain" description="Autotransporter" evidence="5">
    <location>
        <begin position="346"/>
        <end position="624"/>
    </location>
</feature>
<dbReference type="Gene3D" id="2.40.128.130">
    <property type="entry name" value="Autotransporter beta-domain"/>
    <property type="match status" value="1"/>
</dbReference>
<dbReference type="OrthoDB" id="5292073at2"/>
<comment type="caution">
    <text evidence="6">The sequence shown here is derived from an EMBL/GenBank/DDBJ whole genome shotgun (WGS) entry which is preliminary data.</text>
</comment>
<dbReference type="PANTHER" id="PTHR22835">
    <property type="entry name" value="ZINC FINGER FYVE DOMAIN CONTAINING PROTEIN"/>
    <property type="match status" value="1"/>
</dbReference>
<dbReference type="SUPFAM" id="SSF103515">
    <property type="entry name" value="Autotransporter"/>
    <property type="match status" value="1"/>
</dbReference>
<evidence type="ECO:0000256" key="1">
    <source>
        <dbReference type="ARBA" id="ARBA00008668"/>
    </source>
</evidence>
<evidence type="ECO:0000313" key="7">
    <source>
        <dbReference type="Proteomes" id="UP000247746"/>
    </source>
</evidence>
<sequence>MSHHTPRAVIKRPTLKTLTQSILAITLCTAGLAHANDYSSVTFFGDSLTDGGYFSPLTQGTFGLEESGQFTTNPDNTWATSFAEQLGTTAVANTYDGSQTGNNYAIGGARAGVDVTAFGIPVASANSQVDSYVANNKVDPNGLYVVWAGANDLLAAATDPDNAQTTILGAVASQVDTINTLKDNGANYILVPNIPDIGLTPRAIEQGAVAQAQSTGVTSLYNQFMLSGVANTGANIIPLDMFSLLQEVADNPTAYGFTNITTPACNTDSSLTCGSSDLVTPDANETYFFADGIHPTGSAHQMIADYANAVVTAPSLIGVLPHIATTTGLATNERLQSHVNQIQSSEQKPDRTLWAVGEFEDQDIAGFDSDNNTQVLFGVDFAHPNSANAVTGLYGNITQKEFDNSGVATGLSNIELDEVGFGVYHSNTLDNFGGVQINGAVGFGNMDVDVTRAVTLGSYKQEFKSNADGKRFYANVQAGYPMQVSSVAITPYIGATASRVKISELEEQENSGIAMQFDEQKYTTTYGKLGVKANHNVMEKLNVFGDIHYQKQLSDNREAVTARLNTLSNISFSTPMAQTDDDNFAMTLGLSKNFGQLSANAGVTHSQGDDDKSTSLFVGLSGAF</sequence>
<dbReference type="PANTHER" id="PTHR22835:SF659">
    <property type="entry name" value="GDSL LIPASE_ACYLHYDROLASE, PUTATIVE (AFU_ORTHOLOGUE AFUA_2G00510)-RELATED"/>
    <property type="match status" value="1"/>
</dbReference>
<dbReference type="GO" id="GO:0016788">
    <property type="term" value="F:hydrolase activity, acting on ester bonds"/>
    <property type="evidence" value="ECO:0007669"/>
    <property type="project" value="InterPro"/>
</dbReference>
<protein>
    <submittedName>
        <fullName evidence="6">Outer membrane lipase/esterase</fullName>
    </submittedName>
</protein>